<gene>
    <name evidence="2" type="ORF">JRQ81_012138</name>
</gene>
<feature type="region of interest" description="Disordered" evidence="1">
    <location>
        <begin position="224"/>
        <end position="279"/>
    </location>
</feature>
<reference evidence="2" key="1">
    <citation type="journal article" date="2023" name="DNA Res.">
        <title>Chromosome-level genome assembly of Phrynocephalus forsythii using third-generation DNA sequencing and Hi-C analysis.</title>
        <authorList>
            <person name="Qi Y."/>
            <person name="Zhao W."/>
            <person name="Zhao Y."/>
            <person name="Niu C."/>
            <person name="Cao S."/>
            <person name="Zhang Y."/>
        </authorList>
    </citation>
    <scope>NUCLEOTIDE SEQUENCE</scope>
    <source>
        <tissue evidence="2">Muscle</tissue>
    </source>
</reference>
<evidence type="ECO:0000256" key="1">
    <source>
        <dbReference type="SAM" id="MobiDB-lite"/>
    </source>
</evidence>
<name>A0A9Q0X5E6_9SAUR</name>
<feature type="compositionally biased region" description="Polar residues" evidence="1">
    <location>
        <begin position="224"/>
        <end position="233"/>
    </location>
</feature>
<feature type="region of interest" description="Disordered" evidence="1">
    <location>
        <begin position="69"/>
        <end position="92"/>
    </location>
</feature>
<sequence length="279" mass="30654">MHSSDTVSPIEAENDQIEKDVDKNGQRGRPEGADAGGMSWEEIEGDGCSNSRNHPDHFARFRVCHGRSGSHGAFRGNHQRDGGKRGWRVISPSNDGLDPERLRWGSYIWISERTLLSVPHPKTDRGVGLDFCIHSSAQDRSGCLGHSHTTNASALIGRTFPPGLVWFKPALSLCPFNLKAARRLPIIFVYRAFFRGMRQETPVRGFWGVCSVVVVPGTFRDVTGGSSETQKAPSDNWRFHPVQGAPEKADRGIEPASGRYFDSSLSSPRMETAAASPAQ</sequence>
<evidence type="ECO:0000313" key="2">
    <source>
        <dbReference type="EMBL" id="KAJ7303203.1"/>
    </source>
</evidence>
<dbReference type="Proteomes" id="UP001142489">
    <property type="component" value="Unassembled WGS sequence"/>
</dbReference>
<feature type="compositionally biased region" description="Basic and acidic residues" evidence="1">
    <location>
        <begin position="16"/>
        <end position="32"/>
    </location>
</feature>
<keyword evidence="3" id="KW-1185">Reference proteome</keyword>
<dbReference type="EMBL" id="JAPFRF010000024">
    <property type="protein sequence ID" value="KAJ7303203.1"/>
    <property type="molecule type" value="Genomic_DNA"/>
</dbReference>
<accession>A0A9Q0X5E6</accession>
<organism evidence="2 3">
    <name type="scientific">Phrynocephalus forsythii</name>
    <dbReference type="NCBI Taxonomy" id="171643"/>
    <lineage>
        <taxon>Eukaryota</taxon>
        <taxon>Metazoa</taxon>
        <taxon>Chordata</taxon>
        <taxon>Craniata</taxon>
        <taxon>Vertebrata</taxon>
        <taxon>Euteleostomi</taxon>
        <taxon>Lepidosauria</taxon>
        <taxon>Squamata</taxon>
        <taxon>Bifurcata</taxon>
        <taxon>Unidentata</taxon>
        <taxon>Episquamata</taxon>
        <taxon>Toxicofera</taxon>
        <taxon>Iguania</taxon>
        <taxon>Acrodonta</taxon>
        <taxon>Agamidae</taxon>
        <taxon>Agaminae</taxon>
        <taxon>Phrynocephalus</taxon>
    </lineage>
</organism>
<dbReference type="AlphaFoldDB" id="A0A9Q0X5E6"/>
<evidence type="ECO:0000313" key="3">
    <source>
        <dbReference type="Proteomes" id="UP001142489"/>
    </source>
</evidence>
<proteinExistence type="predicted"/>
<feature type="region of interest" description="Disordered" evidence="1">
    <location>
        <begin position="1"/>
        <end position="48"/>
    </location>
</feature>
<comment type="caution">
    <text evidence="2">The sequence shown here is derived from an EMBL/GenBank/DDBJ whole genome shotgun (WGS) entry which is preliminary data.</text>
</comment>
<feature type="non-terminal residue" evidence="2">
    <location>
        <position position="1"/>
    </location>
</feature>
<protein>
    <submittedName>
        <fullName evidence="2">Uncharacterized protein</fullName>
    </submittedName>
</protein>